<dbReference type="AlphaFoldDB" id="D2VCQ8"/>
<dbReference type="GeneID" id="8857353"/>
<dbReference type="EMBL" id="GG738863">
    <property type="protein sequence ID" value="EFC45461.1"/>
    <property type="molecule type" value="Genomic_DNA"/>
</dbReference>
<dbReference type="InParanoid" id="D2VCQ8"/>
<name>D2VCQ8_NAEGR</name>
<sequence length="327" mass="38789">MKILTNQEVIKEAPAKYFASPMNFNATEHAVKYYTKNQKEFMEKYRLIINSNDIDIDQINVSLNYDSNKSISQYKLRVSLLTNTKINYLIQNKFETYRKIEEIINESSLDVSIVMSKNFTEEQVSESIKTIEQRSNITIKKENIKISKLLNNNYIINIRLQSDDEVYRFTKVVFPKRDPIGIMHFIQFVSTAEYLTKKYKVNKQPDSTSINNDSKLDRIMERLDLLEMNYTKLQEQFNEINVVVKNTEKEFKNLMDKIPIWLQNQPNNIIDNQELELIGNHIDNMLEKMVEDEEIRDVRMAPNPQVRRKHDDIDDEDEPQLKYHAND</sequence>
<dbReference type="RefSeq" id="XP_002678205.1">
    <property type="nucleotide sequence ID" value="XM_002678159.1"/>
</dbReference>
<evidence type="ECO:0000256" key="1">
    <source>
        <dbReference type="SAM" id="Coils"/>
    </source>
</evidence>
<evidence type="ECO:0000313" key="3">
    <source>
        <dbReference type="EMBL" id="EFC45461.1"/>
    </source>
</evidence>
<feature type="region of interest" description="Disordered" evidence="2">
    <location>
        <begin position="298"/>
        <end position="327"/>
    </location>
</feature>
<gene>
    <name evidence="3" type="ORF">NAEGRDRAFT_66659</name>
</gene>
<protein>
    <submittedName>
        <fullName evidence="3">Predicted protein</fullName>
    </submittedName>
</protein>
<reference evidence="3 4" key="1">
    <citation type="journal article" date="2010" name="Cell">
        <title>The genome of Naegleria gruberi illuminates early eukaryotic versatility.</title>
        <authorList>
            <person name="Fritz-Laylin L.K."/>
            <person name="Prochnik S.E."/>
            <person name="Ginger M.L."/>
            <person name="Dacks J.B."/>
            <person name="Carpenter M.L."/>
            <person name="Field M.C."/>
            <person name="Kuo A."/>
            <person name="Paredez A."/>
            <person name="Chapman J."/>
            <person name="Pham J."/>
            <person name="Shu S."/>
            <person name="Neupane R."/>
            <person name="Cipriano M."/>
            <person name="Mancuso J."/>
            <person name="Tu H."/>
            <person name="Salamov A."/>
            <person name="Lindquist E."/>
            <person name="Shapiro H."/>
            <person name="Lucas S."/>
            <person name="Grigoriev I.V."/>
            <person name="Cande W.Z."/>
            <person name="Fulton C."/>
            <person name="Rokhsar D.S."/>
            <person name="Dawson S.C."/>
        </authorList>
    </citation>
    <scope>NUCLEOTIDE SEQUENCE [LARGE SCALE GENOMIC DNA]</scope>
    <source>
        <strain evidence="3 4">NEG-M</strain>
    </source>
</reference>
<dbReference type="Proteomes" id="UP000006671">
    <property type="component" value="Unassembled WGS sequence"/>
</dbReference>
<dbReference type="OMA" id="NFNATEH"/>
<feature type="coiled-coil region" evidence="1">
    <location>
        <begin position="216"/>
        <end position="250"/>
    </location>
</feature>
<dbReference type="KEGG" id="ngr:NAEGRDRAFT_66659"/>
<evidence type="ECO:0000256" key="2">
    <source>
        <dbReference type="SAM" id="MobiDB-lite"/>
    </source>
</evidence>
<accession>D2VCQ8</accession>
<evidence type="ECO:0000313" key="4">
    <source>
        <dbReference type="Proteomes" id="UP000006671"/>
    </source>
</evidence>
<proteinExistence type="predicted"/>
<dbReference type="VEuPathDB" id="AmoebaDB:NAEGRDRAFT_66659"/>
<keyword evidence="1" id="KW-0175">Coiled coil</keyword>
<keyword evidence="4" id="KW-1185">Reference proteome</keyword>
<organism evidence="4">
    <name type="scientific">Naegleria gruberi</name>
    <name type="common">Amoeba</name>
    <dbReference type="NCBI Taxonomy" id="5762"/>
    <lineage>
        <taxon>Eukaryota</taxon>
        <taxon>Discoba</taxon>
        <taxon>Heterolobosea</taxon>
        <taxon>Tetramitia</taxon>
        <taxon>Eutetramitia</taxon>
        <taxon>Vahlkampfiidae</taxon>
        <taxon>Naegleria</taxon>
    </lineage>
</organism>